<keyword evidence="8" id="KW-0833">Ubl conjugation pathway</keyword>
<dbReference type="InterPro" id="IPR006575">
    <property type="entry name" value="RWD_dom"/>
</dbReference>
<evidence type="ECO:0000256" key="1">
    <source>
        <dbReference type="ARBA" id="ARBA00001798"/>
    </source>
</evidence>
<evidence type="ECO:0000256" key="8">
    <source>
        <dbReference type="ARBA" id="ARBA00022786"/>
    </source>
</evidence>
<proteinExistence type="inferred from homology"/>
<protein>
    <recommendedName>
        <fullName evidence="3">RBR-type E3 ubiquitin transferase</fullName>
        <ecNumber evidence="3">2.3.2.31</ecNumber>
    </recommendedName>
</protein>
<dbReference type="PROSITE" id="PS50908">
    <property type="entry name" value="RWD"/>
    <property type="match status" value="1"/>
</dbReference>
<evidence type="ECO:0000256" key="5">
    <source>
        <dbReference type="ARBA" id="ARBA00022723"/>
    </source>
</evidence>
<reference evidence="16 17" key="1">
    <citation type="submission" date="2016-07" db="EMBL/GenBank/DDBJ databases">
        <title>Pervasive Adenine N6-methylation of Active Genes in Fungi.</title>
        <authorList>
            <consortium name="DOE Joint Genome Institute"/>
            <person name="Mondo S.J."/>
            <person name="Dannebaum R.O."/>
            <person name="Kuo R.C."/>
            <person name="Labutti K."/>
            <person name="Haridas S."/>
            <person name="Kuo A."/>
            <person name="Salamov A."/>
            <person name="Ahrendt S.R."/>
            <person name="Lipzen A."/>
            <person name="Sullivan W."/>
            <person name="Andreopoulos W.B."/>
            <person name="Clum A."/>
            <person name="Lindquist E."/>
            <person name="Daum C."/>
            <person name="Ramamoorthy G.K."/>
            <person name="Gryganskyi A."/>
            <person name="Culley D."/>
            <person name="Magnuson J.K."/>
            <person name="James T.Y."/>
            <person name="O'Malley M.A."/>
            <person name="Stajich J.E."/>
            <person name="Spatafora J.W."/>
            <person name="Visel A."/>
            <person name="Grigoriev I.V."/>
        </authorList>
    </citation>
    <scope>NUCLEOTIDE SEQUENCE [LARGE SCALE GENOMIC DNA]</scope>
    <source>
        <strain evidence="16 17">CBS 115471</strain>
    </source>
</reference>
<evidence type="ECO:0000313" key="17">
    <source>
        <dbReference type="Proteomes" id="UP000193144"/>
    </source>
</evidence>
<dbReference type="PANTHER" id="PTHR11685">
    <property type="entry name" value="RBR FAMILY RING FINGER AND IBR DOMAIN-CONTAINING"/>
    <property type="match status" value="1"/>
</dbReference>
<evidence type="ECO:0000256" key="11">
    <source>
        <dbReference type="PROSITE-ProRule" id="PRU00175"/>
    </source>
</evidence>
<dbReference type="InterPro" id="IPR002867">
    <property type="entry name" value="IBR_dom"/>
</dbReference>
<evidence type="ECO:0000256" key="2">
    <source>
        <dbReference type="ARBA" id="ARBA00004906"/>
    </source>
</evidence>
<dbReference type="FunFam" id="3.30.40.10:FF:000416">
    <property type="entry name" value="RBR-type E3 ubiquitin transferase"/>
    <property type="match status" value="1"/>
</dbReference>
<dbReference type="Gene3D" id="1.20.120.1750">
    <property type="match status" value="1"/>
</dbReference>
<accession>A0A1Y1ZK15</accession>
<dbReference type="Gene3D" id="3.10.110.10">
    <property type="entry name" value="Ubiquitin Conjugating Enzyme"/>
    <property type="match status" value="1"/>
</dbReference>
<dbReference type="Pfam" id="PF22191">
    <property type="entry name" value="IBR_1"/>
    <property type="match status" value="1"/>
</dbReference>
<evidence type="ECO:0000256" key="4">
    <source>
        <dbReference type="ARBA" id="ARBA00022679"/>
    </source>
</evidence>
<dbReference type="CDD" id="cd23820">
    <property type="entry name" value="RWD_RNF14"/>
    <property type="match status" value="1"/>
</dbReference>
<dbReference type="InterPro" id="IPR016135">
    <property type="entry name" value="UBQ-conjugating_enzyme/RWD"/>
</dbReference>
<comment type="pathway">
    <text evidence="2">Protein modification; protein ubiquitination.</text>
</comment>
<dbReference type="PROSITE" id="PS00518">
    <property type="entry name" value="ZF_RING_1"/>
    <property type="match status" value="1"/>
</dbReference>
<dbReference type="SUPFAM" id="SSF57850">
    <property type="entry name" value="RING/U-box"/>
    <property type="match status" value="2"/>
</dbReference>
<dbReference type="InterPro" id="IPR013083">
    <property type="entry name" value="Znf_RING/FYVE/PHD"/>
</dbReference>
<dbReference type="SMART" id="SM00591">
    <property type="entry name" value="RWD"/>
    <property type="match status" value="1"/>
</dbReference>
<dbReference type="STRING" id="1231657.A0A1Y1ZK15"/>
<organism evidence="16 17">
    <name type="scientific">Clohesyomyces aquaticus</name>
    <dbReference type="NCBI Taxonomy" id="1231657"/>
    <lineage>
        <taxon>Eukaryota</taxon>
        <taxon>Fungi</taxon>
        <taxon>Dikarya</taxon>
        <taxon>Ascomycota</taxon>
        <taxon>Pezizomycotina</taxon>
        <taxon>Dothideomycetes</taxon>
        <taxon>Pleosporomycetidae</taxon>
        <taxon>Pleosporales</taxon>
        <taxon>Lindgomycetaceae</taxon>
        <taxon>Clohesyomyces</taxon>
    </lineage>
</organism>
<dbReference type="PROSITE" id="PS51873">
    <property type="entry name" value="TRIAD"/>
    <property type="match status" value="1"/>
</dbReference>
<dbReference type="GO" id="GO:0016567">
    <property type="term" value="P:protein ubiquitination"/>
    <property type="evidence" value="ECO:0007669"/>
    <property type="project" value="InterPro"/>
</dbReference>
<dbReference type="CDD" id="cd23134">
    <property type="entry name" value="RING-HC_ITT1-like"/>
    <property type="match status" value="1"/>
</dbReference>
<keyword evidence="4" id="KW-0808">Transferase</keyword>
<feature type="domain" description="RING-type" evidence="13">
    <location>
        <begin position="172"/>
        <end position="217"/>
    </location>
</feature>
<dbReference type="EC" id="2.3.2.31" evidence="3"/>
<name>A0A1Y1ZK15_9PLEO</name>
<dbReference type="InterPro" id="IPR047548">
    <property type="entry name" value="Rcat_RBR_RNF14"/>
</dbReference>
<gene>
    <name evidence="16" type="ORF">BCR34DRAFT_625187</name>
</gene>
<evidence type="ECO:0000256" key="3">
    <source>
        <dbReference type="ARBA" id="ARBA00012251"/>
    </source>
</evidence>
<comment type="caution">
    <text evidence="16">The sequence shown here is derived from an EMBL/GenBank/DDBJ whole genome shotgun (WGS) entry which is preliminary data.</text>
</comment>
<evidence type="ECO:0000256" key="9">
    <source>
        <dbReference type="ARBA" id="ARBA00022833"/>
    </source>
</evidence>
<feature type="domain" description="RWD" evidence="14">
    <location>
        <begin position="12"/>
        <end position="131"/>
    </location>
</feature>
<sequence length="494" mass="55363">MTDLATEDEREEELSTLQSIYPELSIISTSPLVADIDIAVAPVKPLPIVFGSEPVRYRLSYLPSLRLRITLPAVYPARKPPELALTTTPSWIPNHILRALEDVGRSLWEEYGGMPILFTYISHLQEATETAFGLADSTNTQSLQLPDDWKATLLEFDTTERREKFDQETFDCGICLEPKKGAVCYRMERCEHVFCKVCLQDFYSNAIIEGDVNSIKCLDPGCGKTGDATADRRKNARLLSARELLQIPLGWDMVKRLAEMKRKKKIEADKSIVNCPRKWCQGFARSEKYPKITDATLLENDPNSEPEEGSEHPAPDADAPAKSEDKIGKRPGGASTDRLAICEDCNLAFCCVCLASWHGDFVYCGPRKEAELSEEDQASLNFILKHTSPCPTCSVPSQKIHGCNHMTCYQCKTHFCYLCSSWLDPGNPYQHFNNKKKKGCYQRLWDLEEGDGGGDDVRFGGARGAVAEAEFWEQEALRIQMEEIQVHDNGGGNT</sequence>
<dbReference type="Proteomes" id="UP000193144">
    <property type="component" value="Unassembled WGS sequence"/>
</dbReference>
<dbReference type="SUPFAM" id="SSF54495">
    <property type="entry name" value="UBC-like"/>
    <property type="match status" value="1"/>
</dbReference>
<keyword evidence="5" id="KW-0479">Metal-binding</keyword>
<dbReference type="GO" id="GO:0008270">
    <property type="term" value="F:zinc ion binding"/>
    <property type="evidence" value="ECO:0007669"/>
    <property type="project" value="UniProtKB-KW"/>
</dbReference>
<dbReference type="Pfam" id="PF05773">
    <property type="entry name" value="RWD"/>
    <property type="match status" value="1"/>
</dbReference>
<dbReference type="AlphaFoldDB" id="A0A1Y1ZK15"/>
<comment type="similarity">
    <text evidence="10">Belongs to the RBR family. RNF14 subfamily.</text>
</comment>
<dbReference type="FunFam" id="1.20.120.1750:FF:000061">
    <property type="entry name" value="RBR-type E3 ubiquitin transferase"/>
    <property type="match status" value="1"/>
</dbReference>
<dbReference type="CDD" id="cd20354">
    <property type="entry name" value="Rcat_RBR_RNF14"/>
    <property type="match status" value="1"/>
</dbReference>
<evidence type="ECO:0000256" key="7">
    <source>
        <dbReference type="ARBA" id="ARBA00022771"/>
    </source>
</evidence>
<keyword evidence="6" id="KW-0677">Repeat</keyword>
<keyword evidence="7 11" id="KW-0863">Zinc-finger</keyword>
<dbReference type="PROSITE" id="PS50089">
    <property type="entry name" value="ZF_RING_2"/>
    <property type="match status" value="1"/>
</dbReference>
<dbReference type="Gene3D" id="3.30.40.10">
    <property type="entry name" value="Zinc/RING finger domain, C3HC4 (zinc finger)"/>
    <property type="match status" value="1"/>
</dbReference>
<dbReference type="InterPro" id="IPR017907">
    <property type="entry name" value="Znf_RING_CS"/>
</dbReference>
<keyword evidence="9" id="KW-0862">Zinc</keyword>
<dbReference type="InterPro" id="IPR044066">
    <property type="entry name" value="TRIAD_supradom"/>
</dbReference>
<keyword evidence="17" id="KW-1185">Reference proteome</keyword>
<evidence type="ECO:0000259" key="13">
    <source>
        <dbReference type="PROSITE" id="PS50089"/>
    </source>
</evidence>
<evidence type="ECO:0000256" key="10">
    <source>
        <dbReference type="ARBA" id="ARBA00044508"/>
    </source>
</evidence>
<feature type="domain" description="RING-type" evidence="15">
    <location>
        <begin position="168"/>
        <end position="444"/>
    </location>
</feature>
<comment type="catalytic activity">
    <reaction evidence="1">
        <text>[E2 ubiquitin-conjugating enzyme]-S-ubiquitinyl-L-cysteine + [acceptor protein]-L-lysine = [E2 ubiquitin-conjugating enzyme]-L-cysteine + [acceptor protein]-N(6)-ubiquitinyl-L-lysine.</text>
        <dbReference type="EC" id="2.3.2.31"/>
    </reaction>
</comment>
<dbReference type="InterPro" id="IPR001841">
    <property type="entry name" value="Znf_RING"/>
</dbReference>
<evidence type="ECO:0000259" key="15">
    <source>
        <dbReference type="PROSITE" id="PS51873"/>
    </source>
</evidence>
<evidence type="ECO:0000313" key="16">
    <source>
        <dbReference type="EMBL" id="ORY10534.1"/>
    </source>
</evidence>
<feature type="compositionally biased region" description="Basic and acidic residues" evidence="12">
    <location>
        <begin position="309"/>
        <end position="328"/>
    </location>
</feature>
<evidence type="ECO:0000259" key="14">
    <source>
        <dbReference type="PROSITE" id="PS50908"/>
    </source>
</evidence>
<feature type="region of interest" description="Disordered" evidence="12">
    <location>
        <begin position="297"/>
        <end position="331"/>
    </location>
</feature>
<dbReference type="InterPro" id="IPR031127">
    <property type="entry name" value="E3_UB_ligase_RBR"/>
</dbReference>
<dbReference type="EMBL" id="MCFA01000071">
    <property type="protein sequence ID" value="ORY10534.1"/>
    <property type="molecule type" value="Genomic_DNA"/>
</dbReference>
<dbReference type="Pfam" id="PF01485">
    <property type="entry name" value="IBR"/>
    <property type="match status" value="1"/>
</dbReference>
<dbReference type="GO" id="GO:0061630">
    <property type="term" value="F:ubiquitin protein ligase activity"/>
    <property type="evidence" value="ECO:0007669"/>
    <property type="project" value="UniProtKB-EC"/>
</dbReference>
<dbReference type="OrthoDB" id="1431934at2759"/>
<evidence type="ECO:0000256" key="6">
    <source>
        <dbReference type="ARBA" id="ARBA00022737"/>
    </source>
</evidence>
<evidence type="ECO:0000256" key="12">
    <source>
        <dbReference type="SAM" id="MobiDB-lite"/>
    </source>
</evidence>